<keyword evidence="7 15" id="KW-0547">Nucleotide-binding</keyword>
<dbReference type="InterPro" id="IPR045874">
    <property type="entry name" value="LRK10/LRL21-25-like"/>
</dbReference>
<dbReference type="PROSITE" id="PS50011">
    <property type="entry name" value="PROTEIN_KINASE_DOM"/>
    <property type="match status" value="1"/>
</dbReference>
<evidence type="ECO:0000256" key="5">
    <source>
        <dbReference type="ARBA" id="ARBA00022692"/>
    </source>
</evidence>
<evidence type="ECO:0000256" key="4">
    <source>
        <dbReference type="ARBA" id="ARBA00022679"/>
    </source>
</evidence>
<dbReference type="Proteomes" id="UP001634007">
    <property type="component" value="Unassembled WGS sequence"/>
</dbReference>
<dbReference type="InterPro" id="IPR001245">
    <property type="entry name" value="Ser-Thr/Tyr_kinase_cat_dom"/>
</dbReference>
<evidence type="ECO:0000313" key="19">
    <source>
        <dbReference type="Proteomes" id="UP001634007"/>
    </source>
</evidence>
<organism evidence="18 19">
    <name type="scientific">Eucalyptus globulus</name>
    <name type="common">Tasmanian blue gum</name>
    <dbReference type="NCBI Taxonomy" id="34317"/>
    <lineage>
        <taxon>Eukaryota</taxon>
        <taxon>Viridiplantae</taxon>
        <taxon>Streptophyta</taxon>
        <taxon>Embryophyta</taxon>
        <taxon>Tracheophyta</taxon>
        <taxon>Spermatophyta</taxon>
        <taxon>Magnoliopsida</taxon>
        <taxon>eudicotyledons</taxon>
        <taxon>Gunneridae</taxon>
        <taxon>Pentapetalae</taxon>
        <taxon>rosids</taxon>
        <taxon>malvids</taxon>
        <taxon>Myrtales</taxon>
        <taxon>Myrtaceae</taxon>
        <taxon>Myrtoideae</taxon>
        <taxon>Eucalypteae</taxon>
        <taxon>Eucalyptus</taxon>
    </lineage>
</organism>
<comment type="catalytic activity">
    <reaction evidence="14">
        <text>L-seryl-[protein] + ATP = O-phospho-L-seryl-[protein] + ADP + H(+)</text>
        <dbReference type="Rhea" id="RHEA:17989"/>
        <dbReference type="Rhea" id="RHEA-COMP:9863"/>
        <dbReference type="Rhea" id="RHEA-COMP:11604"/>
        <dbReference type="ChEBI" id="CHEBI:15378"/>
        <dbReference type="ChEBI" id="CHEBI:29999"/>
        <dbReference type="ChEBI" id="CHEBI:30616"/>
        <dbReference type="ChEBI" id="CHEBI:83421"/>
        <dbReference type="ChEBI" id="CHEBI:456216"/>
        <dbReference type="EC" id="2.7.11.1"/>
    </reaction>
</comment>
<keyword evidence="12" id="KW-0325">Glycoprotein</keyword>
<evidence type="ECO:0000256" key="2">
    <source>
        <dbReference type="ARBA" id="ARBA00012513"/>
    </source>
</evidence>
<dbReference type="GO" id="GO:0004674">
    <property type="term" value="F:protein serine/threonine kinase activity"/>
    <property type="evidence" value="ECO:0007669"/>
    <property type="project" value="UniProtKB-KW"/>
</dbReference>
<dbReference type="Pfam" id="PF07714">
    <property type="entry name" value="PK_Tyr_Ser-Thr"/>
    <property type="match status" value="1"/>
</dbReference>
<evidence type="ECO:0000256" key="8">
    <source>
        <dbReference type="ARBA" id="ARBA00022777"/>
    </source>
</evidence>
<dbReference type="AlphaFoldDB" id="A0ABD3LHQ1"/>
<keyword evidence="3" id="KW-0723">Serine/threonine-protein kinase</keyword>
<dbReference type="GO" id="GO:0005524">
    <property type="term" value="F:ATP binding"/>
    <property type="evidence" value="ECO:0007669"/>
    <property type="project" value="UniProtKB-UniRule"/>
</dbReference>
<sequence length="611" mass="68643">MGIDRCGIATALAYILFPSILVVSAQSVKYEDCEATRCSKSGPNVSYPFYVRGSGKELCGYPGFEVSCEGGETMYDNFSIRSISYQKRSFKLAIRYMNDAGCLAPRPFTYYREKLFQNTSFHHYLWFFYGCTSTFSTRFSQSGLNCTSGGSNHTFVVLTRKEGWPVQKNGSCRSSSTIPVELKEGIPNPILESINYTMLLGNGFTMHWTLLTNVTCAKCRQSGGRCGRSNDREFVCYCSDGSYHEKCDAVKSGKGNSVLKKGAIFASFCGVGAVAMVLGYLCKKRFMVSWSKKVNDFHKFEVVCENHAMPIPRRYSYAEIKRMTNSFKDKLGQGGYGSVYKGNLPNGCLVAVKILSKLRGDGEEFINELSNISRTSHVNIVNLLGFCFHKTKRALVYEFMANGSLEKFIYEENYSKLGHFHLGWDTLYQISLGIAQGLEYLHRGCNLRILHFDIKPHNILLDENYCPKISDFGTVGFIAPEVFCRNIGGISHKSDVYSFGMTVLEMVGGRKNIVAADRTSEVYFPHWIHKHLELRQELVLQNIVNEGDREKARKMIIVSLWCIQTNPSIRPTMSEVVDMLRGSVDCLQVPPKPYLSSPSRSSPTTSVSMIV</sequence>
<proteinExistence type="predicted"/>
<comment type="subcellular location">
    <subcellularLocation>
        <location evidence="1">Membrane</location>
        <topology evidence="1">Single-pass type I membrane protein</topology>
    </subcellularLocation>
</comment>
<keyword evidence="6 16" id="KW-0732">Signal</keyword>
<evidence type="ECO:0000256" key="11">
    <source>
        <dbReference type="ARBA" id="ARBA00023136"/>
    </source>
</evidence>
<dbReference type="InterPro" id="IPR017441">
    <property type="entry name" value="Protein_kinase_ATP_BS"/>
</dbReference>
<reference evidence="18 19" key="1">
    <citation type="submission" date="2024-11" db="EMBL/GenBank/DDBJ databases">
        <title>Chromosome-level genome assembly of Eucalyptus globulus Labill. provides insights into its genome evolution.</title>
        <authorList>
            <person name="Li X."/>
        </authorList>
    </citation>
    <scope>NUCLEOTIDE SEQUENCE [LARGE SCALE GENOMIC DNA]</scope>
    <source>
        <strain evidence="18">CL2024</strain>
        <tissue evidence="18">Fresh tender leaves</tissue>
    </source>
</reference>
<accession>A0ABD3LHQ1</accession>
<dbReference type="FunFam" id="3.30.200.20:FF:000178">
    <property type="entry name" value="serine/threonine-protein kinase PBS1-like"/>
    <property type="match status" value="1"/>
</dbReference>
<dbReference type="PANTHER" id="PTHR27009">
    <property type="entry name" value="RUST RESISTANCE KINASE LR10-RELATED"/>
    <property type="match status" value="1"/>
</dbReference>
<evidence type="ECO:0000313" key="18">
    <source>
        <dbReference type="EMBL" id="KAL3751325.1"/>
    </source>
</evidence>
<keyword evidence="19" id="KW-1185">Reference proteome</keyword>
<dbReference type="InterPro" id="IPR000719">
    <property type="entry name" value="Prot_kinase_dom"/>
</dbReference>
<keyword evidence="4" id="KW-0808">Transferase</keyword>
<dbReference type="PROSITE" id="PS00107">
    <property type="entry name" value="PROTEIN_KINASE_ATP"/>
    <property type="match status" value="1"/>
</dbReference>
<feature type="chain" id="PRO_5044794839" description="non-specific serine/threonine protein kinase" evidence="16">
    <location>
        <begin position="26"/>
        <end position="611"/>
    </location>
</feature>
<dbReference type="FunFam" id="1.10.510.10:FF:001023">
    <property type="entry name" value="Os07g0541700 protein"/>
    <property type="match status" value="1"/>
</dbReference>
<evidence type="ECO:0000256" key="16">
    <source>
        <dbReference type="SAM" id="SignalP"/>
    </source>
</evidence>
<evidence type="ECO:0000256" key="1">
    <source>
        <dbReference type="ARBA" id="ARBA00004479"/>
    </source>
</evidence>
<dbReference type="GO" id="GO:0016020">
    <property type="term" value="C:membrane"/>
    <property type="evidence" value="ECO:0007669"/>
    <property type="project" value="UniProtKB-SubCell"/>
</dbReference>
<dbReference type="Gene3D" id="3.30.200.20">
    <property type="entry name" value="Phosphorylase Kinase, domain 1"/>
    <property type="match status" value="1"/>
</dbReference>
<keyword evidence="8" id="KW-0418">Kinase</keyword>
<evidence type="ECO:0000256" key="13">
    <source>
        <dbReference type="ARBA" id="ARBA00047899"/>
    </source>
</evidence>
<name>A0ABD3LHQ1_EUCGL</name>
<keyword evidence="10" id="KW-1133">Transmembrane helix</keyword>
<evidence type="ECO:0000256" key="3">
    <source>
        <dbReference type="ARBA" id="ARBA00022527"/>
    </source>
</evidence>
<dbReference type="SMART" id="SM00220">
    <property type="entry name" value="S_TKc"/>
    <property type="match status" value="1"/>
</dbReference>
<dbReference type="EC" id="2.7.11.1" evidence="2"/>
<dbReference type="SUPFAM" id="SSF56112">
    <property type="entry name" value="Protein kinase-like (PK-like)"/>
    <property type="match status" value="1"/>
</dbReference>
<comment type="caution">
    <text evidence="18">The sequence shown here is derived from an EMBL/GenBank/DDBJ whole genome shotgun (WGS) entry which is preliminary data.</text>
</comment>
<dbReference type="InterPro" id="IPR025287">
    <property type="entry name" value="WAK_GUB"/>
</dbReference>
<dbReference type="Pfam" id="PF13947">
    <property type="entry name" value="GUB_WAK_bind"/>
    <property type="match status" value="1"/>
</dbReference>
<evidence type="ECO:0000256" key="15">
    <source>
        <dbReference type="PROSITE-ProRule" id="PRU10141"/>
    </source>
</evidence>
<protein>
    <recommendedName>
        <fullName evidence="2">non-specific serine/threonine protein kinase</fullName>
        <ecNumber evidence="2">2.7.11.1</ecNumber>
    </recommendedName>
</protein>
<dbReference type="EMBL" id="JBJKBG010000002">
    <property type="protein sequence ID" value="KAL3751325.1"/>
    <property type="molecule type" value="Genomic_DNA"/>
</dbReference>
<dbReference type="Pfam" id="PF14380">
    <property type="entry name" value="WAK_assoc"/>
    <property type="match status" value="1"/>
</dbReference>
<keyword evidence="9 15" id="KW-0067">ATP-binding</keyword>
<evidence type="ECO:0000256" key="14">
    <source>
        <dbReference type="ARBA" id="ARBA00048679"/>
    </source>
</evidence>
<evidence type="ECO:0000256" key="9">
    <source>
        <dbReference type="ARBA" id="ARBA00022840"/>
    </source>
</evidence>
<dbReference type="Gene3D" id="1.10.510.10">
    <property type="entry name" value="Transferase(Phosphotransferase) domain 1"/>
    <property type="match status" value="1"/>
</dbReference>
<feature type="binding site" evidence="15">
    <location>
        <position position="353"/>
    </location>
    <ligand>
        <name>ATP</name>
        <dbReference type="ChEBI" id="CHEBI:30616"/>
    </ligand>
</feature>
<keyword evidence="5" id="KW-0812">Transmembrane</keyword>
<gene>
    <name evidence="18" type="ORF">ACJRO7_012188</name>
</gene>
<evidence type="ECO:0000259" key="17">
    <source>
        <dbReference type="PROSITE" id="PS50011"/>
    </source>
</evidence>
<dbReference type="InterPro" id="IPR032872">
    <property type="entry name" value="WAK_assoc_C"/>
</dbReference>
<comment type="catalytic activity">
    <reaction evidence="13">
        <text>L-threonyl-[protein] + ATP = O-phospho-L-threonyl-[protein] + ADP + H(+)</text>
        <dbReference type="Rhea" id="RHEA:46608"/>
        <dbReference type="Rhea" id="RHEA-COMP:11060"/>
        <dbReference type="Rhea" id="RHEA-COMP:11605"/>
        <dbReference type="ChEBI" id="CHEBI:15378"/>
        <dbReference type="ChEBI" id="CHEBI:30013"/>
        <dbReference type="ChEBI" id="CHEBI:30616"/>
        <dbReference type="ChEBI" id="CHEBI:61977"/>
        <dbReference type="ChEBI" id="CHEBI:456216"/>
        <dbReference type="EC" id="2.7.11.1"/>
    </reaction>
</comment>
<evidence type="ECO:0000256" key="7">
    <source>
        <dbReference type="ARBA" id="ARBA00022741"/>
    </source>
</evidence>
<evidence type="ECO:0000256" key="10">
    <source>
        <dbReference type="ARBA" id="ARBA00022989"/>
    </source>
</evidence>
<evidence type="ECO:0000256" key="6">
    <source>
        <dbReference type="ARBA" id="ARBA00022729"/>
    </source>
</evidence>
<dbReference type="PROSITE" id="PS00108">
    <property type="entry name" value="PROTEIN_KINASE_ST"/>
    <property type="match status" value="1"/>
</dbReference>
<feature type="domain" description="Protein kinase" evidence="17">
    <location>
        <begin position="325"/>
        <end position="595"/>
    </location>
</feature>
<keyword evidence="11" id="KW-0472">Membrane</keyword>
<dbReference type="InterPro" id="IPR011009">
    <property type="entry name" value="Kinase-like_dom_sf"/>
</dbReference>
<feature type="signal peptide" evidence="16">
    <location>
        <begin position="1"/>
        <end position="25"/>
    </location>
</feature>
<dbReference type="InterPro" id="IPR008271">
    <property type="entry name" value="Ser/Thr_kinase_AS"/>
</dbReference>
<evidence type="ECO:0000256" key="12">
    <source>
        <dbReference type="ARBA" id="ARBA00023180"/>
    </source>
</evidence>